<dbReference type="AlphaFoldDB" id="C6THN5"/>
<accession>C6THN5</accession>
<proteinExistence type="evidence at transcript level"/>
<evidence type="ECO:0000313" key="1">
    <source>
        <dbReference type="EMBL" id="ACU21337.1"/>
    </source>
</evidence>
<name>C6THN5_SOYBN</name>
<sequence>MSLSHESCSLFEEPTILNPFKFPKAFRIAFFTCFLDAKYFPLAIVSPASVSSLLLRIADSSSCMLSFCCSRQS</sequence>
<reference evidence="1" key="1">
    <citation type="submission" date="2009-08" db="EMBL/GenBank/DDBJ databases">
        <authorList>
            <person name="Cheung F."/>
            <person name="Xiao Y."/>
            <person name="Chan A."/>
            <person name="Moskal W."/>
            <person name="Town C.D."/>
        </authorList>
    </citation>
    <scope>NUCLEOTIDE SEQUENCE</scope>
</reference>
<protein>
    <submittedName>
        <fullName evidence="1">Uncharacterized protein</fullName>
    </submittedName>
</protein>
<dbReference type="EMBL" id="BT097161">
    <property type="protein sequence ID" value="ACU21337.1"/>
    <property type="molecule type" value="mRNA"/>
</dbReference>
<organism evidence="1">
    <name type="scientific">Glycine max</name>
    <name type="common">Soybean</name>
    <name type="synonym">Glycine hispida</name>
    <dbReference type="NCBI Taxonomy" id="3847"/>
    <lineage>
        <taxon>Eukaryota</taxon>
        <taxon>Viridiplantae</taxon>
        <taxon>Streptophyta</taxon>
        <taxon>Embryophyta</taxon>
        <taxon>Tracheophyta</taxon>
        <taxon>Spermatophyta</taxon>
        <taxon>Magnoliopsida</taxon>
        <taxon>eudicotyledons</taxon>
        <taxon>Gunneridae</taxon>
        <taxon>Pentapetalae</taxon>
        <taxon>rosids</taxon>
        <taxon>fabids</taxon>
        <taxon>Fabales</taxon>
        <taxon>Fabaceae</taxon>
        <taxon>Papilionoideae</taxon>
        <taxon>50 kb inversion clade</taxon>
        <taxon>NPAAA clade</taxon>
        <taxon>indigoferoid/millettioid clade</taxon>
        <taxon>Phaseoleae</taxon>
        <taxon>Glycine</taxon>
        <taxon>Glycine subgen. Soja</taxon>
    </lineage>
</organism>